<keyword evidence="4" id="KW-1185">Reference proteome</keyword>
<gene>
    <name evidence="2" type="ORF">FCS05_01215</name>
    <name evidence="1" type="ORF">HNQ10_000213</name>
</gene>
<dbReference type="RefSeq" id="WP_129117107.1">
    <property type="nucleotide sequence ID" value="NZ_BSUI01000012.1"/>
</dbReference>
<evidence type="ECO:0000313" key="2">
    <source>
        <dbReference type="EMBL" id="TLK32109.1"/>
    </source>
</evidence>
<reference evidence="1 4" key="2">
    <citation type="submission" date="2020-08" db="EMBL/GenBank/DDBJ databases">
        <title>Genomic Encyclopedia of Type Strains, Phase IV (KMG-IV): sequencing the most valuable type-strain genomes for metagenomic binning, comparative biology and taxonomic classification.</title>
        <authorList>
            <person name="Goeker M."/>
        </authorList>
    </citation>
    <scope>NUCLEOTIDE SEQUENCE [LARGE SCALE GENOMIC DNA]</scope>
    <source>
        <strain evidence="1 4">DSM 105434</strain>
    </source>
</reference>
<organism evidence="2 3">
    <name type="scientific">Deinococcus metallilatus</name>
    <dbReference type="NCBI Taxonomy" id="1211322"/>
    <lineage>
        <taxon>Bacteria</taxon>
        <taxon>Thermotogati</taxon>
        <taxon>Deinococcota</taxon>
        <taxon>Deinococci</taxon>
        <taxon>Deinococcales</taxon>
        <taxon>Deinococcaceae</taxon>
        <taxon>Deinococcus</taxon>
    </lineage>
</organism>
<dbReference type="Proteomes" id="UP000536909">
    <property type="component" value="Unassembled WGS sequence"/>
</dbReference>
<dbReference type="AlphaFoldDB" id="A0AAJ5JZV5"/>
<evidence type="ECO:0000313" key="4">
    <source>
        <dbReference type="Proteomes" id="UP000536909"/>
    </source>
</evidence>
<protein>
    <submittedName>
        <fullName evidence="2">Uncharacterized protein</fullName>
    </submittedName>
</protein>
<dbReference type="Proteomes" id="UP000308000">
    <property type="component" value="Unassembled WGS sequence"/>
</dbReference>
<proteinExistence type="predicted"/>
<dbReference type="EMBL" id="VBRC01000001">
    <property type="protein sequence ID" value="TLK32109.1"/>
    <property type="molecule type" value="Genomic_DNA"/>
</dbReference>
<reference evidence="2 3" key="1">
    <citation type="submission" date="2019-04" db="EMBL/GenBank/DDBJ databases">
        <title>Deinococcus metalilatus MA1002 mutant No.5.</title>
        <authorList>
            <person name="Park W."/>
            <person name="Park C."/>
        </authorList>
    </citation>
    <scope>NUCLEOTIDE SEQUENCE [LARGE SCALE GENOMIC DNA]</scope>
    <source>
        <strain evidence="2 3">MA1002-m5</strain>
    </source>
</reference>
<evidence type="ECO:0000313" key="3">
    <source>
        <dbReference type="Proteomes" id="UP000308000"/>
    </source>
</evidence>
<name>A0AAJ5JZV5_9DEIO</name>
<dbReference type="EMBL" id="JACHFV010000001">
    <property type="protein sequence ID" value="MBB5293400.1"/>
    <property type="molecule type" value="Genomic_DNA"/>
</dbReference>
<accession>A0AAJ5JZV5</accession>
<evidence type="ECO:0000313" key="1">
    <source>
        <dbReference type="EMBL" id="MBB5293400.1"/>
    </source>
</evidence>
<sequence length="150" mass="16876">MSEGAVAFFHNQLGVTPAYRSGPVFGHWEAEGERLQIVCASLAGYIRWVEYDPGQPFAMQSEYVLGWTDALRVTVSPSIDWVGQWLAFPTGVGGPEEEARLVRQAHALQLVDRHRPLLVLRQECDELAVRAYTFDTEDGERTLEVQEATR</sequence>
<comment type="caution">
    <text evidence="2">The sequence shown here is derived from an EMBL/GenBank/DDBJ whole genome shotgun (WGS) entry which is preliminary data.</text>
</comment>